<evidence type="ECO:0000313" key="2">
    <source>
        <dbReference type="Proteomes" id="UP000053105"/>
    </source>
</evidence>
<dbReference type="EMBL" id="KQ435959">
    <property type="protein sequence ID" value="KOX68007.1"/>
    <property type="molecule type" value="Genomic_DNA"/>
</dbReference>
<organism evidence="1 2">
    <name type="scientific">Melipona quadrifasciata</name>
    <dbReference type="NCBI Taxonomy" id="166423"/>
    <lineage>
        <taxon>Eukaryota</taxon>
        <taxon>Metazoa</taxon>
        <taxon>Ecdysozoa</taxon>
        <taxon>Arthropoda</taxon>
        <taxon>Hexapoda</taxon>
        <taxon>Insecta</taxon>
        <taxon>Pterygota</taxon>
        <taxon>Neoptera</taxon>
        <taxon>Endopterygota</taxon>
        <taxon>Hymenoptera</taxon>
        <taxon>Apocrita</taxon>
        <taxon>Aculeata</taxon>
        <taxon>Apoidea</taxon>
        <taxon>Anthophila</taxon>
        <taxon>Apidae</taxon>
        <taxon>Melipona</taxon>
    </lineage>
</organism>
<name>A0A0M8ZP21_9HYME</name>
<accession>A0A0M8ZP21</accession>
<reference evidence="1 2" key="1">
    <citation type="submission" date="2015-07" db="EMBL/GenBank/DDBJ databases">
        <title>The genome of Melipona quadrifasciata.</title>
        <authorList>
            <person name="Pan H."/>
            <person name="Kapheim K."/>
        </authorList>
    </citation>
    <scope>NUCLEOTIDE SEQUENCE [LARGE SCALE GENOMIC DNA]</scope>
    <source>
        <strain evidence="1">0111107301</strain>
        <tissue evidence="1">Whole body</tissue>
    </source>
</reference>
<dbReference type="Proteomes" id="UP000053105">
    <property type="component" value="Unassembled WGS sequence"/>
</dbReference>
<sequence>MLKARRSRPSYNDVASRISSGDIRAVQTRCIARGCPVIGHPLTSTTDGKFIGKWLPPSRSSYCEWLRSYRGDGDVAASRVIANFHNQIGCLCRLSDGAVKSNLLPIKTVSKRQ</sequence>
<dbReference type="AlphaFoldDB" id="A0A0M8ZP21"/>
<keyword evidence="2" id="KW-1185">Reference proteome</keyword>
<proteinExistence type="predicted"/>
<evidence type="ECO:0000313" key="1">
    <source>
        <dbReference type="EMBL" id="KOX68007.1"/>
    </source>
</evidence>
<gene>
    <name evidence="1" type="ORF">WN51_07948</name>
</gene>
<protein>
    <submittedName>
        <fullName evidence="1">Uncharacterized protein</fullName>
    </submittedName>
</protein>